<keyword evidence="2 10" id="KW-0813">Transport</keyword>
<evidence type="ECO:0000256" key="3">
    <source>
        <dbReference type="ARBA" id="ARBA00022475"/>
    </source>
</evidence>
<evidence type="ECO:0000313" key="12">
    <source>
        <dbReference type="EMBL" id="NYT37983.1"/>
    </source>
</evidence>
<dbReference type="GO" id="GO:0043953">
    <property type="term" value="P:protein transport by the Tat complex"/>
    <property type="evidence" value="ECO:0007669"/>
    <property type="project" value="UniProtKB-UniRule"/>
</dbReference>
<dbReference type="EMBL" id="JACCEW010000004">
    <property type="protein sequence ID" value="NYT37983.1"/>
    <property type="molecule type" value="Genomic_DNA"/>
</dbReference>
<dbReference type="GO" id="GO:0008320">
    <property type="term" value="F:protein transmembrane transporter activity"/>
    <property type="evidence" value="ECO:0007669"/>
    <property type="project" value="UniProtKB-UniRule"/>
</dbReference>
<gene>
    <name evidence="10 12" type="primary">tatB</name>
    <name evidence="12" type="ORF">H0A68_13940</name>
</gene>
<dbReference type="InterPro" id="IPR018448">
    <property type="entry name" value="TatB"/>
</dbReference>
<evidence type="ECO:0000256" key="9">
    <source>
        <dbReference type="ARBA" id="ARBA00023136"/>
    </source>
</evidence>
<evidence type="ECO:0000256" key="7">
    <source>
        <dbReference type="ARBA" id="ARBA00022989"/>
    </source>
</evidence>
<feature type="region of interest" description="Disordered" evidence="11">
    <location>
        <begin position="67"/>
        <end position="198"/>
    </location>
</feature>
<keyword evidence="9 10" id="KW-0472">Membrane</keyword>
<accession>A0A853FD31</accession>
<evidence type="ECO:0000256" key="1">
    <source>
        <dbReference type="ARBA" id="ARBA00004167"/>
    </source>
</evidence>
<dbReference type="Proteomes" id="UP000580517">
    <property type="component" value="Unassembled WGS sequence"/>
</dbReference>
<organism evidence="12 13">
    <name type="scientific">Allopusillimonas soli</name>
    <dbReference type="NCBI Taxonomy" id="659016"/>
    <lineage>
        <taxon>Bacteria</taxon>
        <taxon>Pseudomonadati</taxon>
        <taxon>Pseudomonadota</taxon>
        <taxon>Betaproteobacteria</taxon>
        <taxon>Burkholderiales</taxon>
        <taxon>Alcaligenaceae</taxon>
        <taxon>Allopusillimonas</taxon>
    </lineage>
</organism>
<evidence type="ECO:0000313" key="13">
    <source>
        <dbReference type="Proteomes" id="UP000580517"/>
    </source>
</evidence>
<keyword evidence="8 10" id="KW-0811">Translocation</keyword>
<dbReference type="InterPro" id="IPR003369">
    <property type="entry name" value="TatA/B/E"/>
</dbReference>
<comment type="caution">
    <text evidence="12">The sequence shown here is derived from an EMBL/GenBank/DDBJ whole genome shotgun (WGS) entry which is preliminary data.</text>
</comment>
<sequence length="198" mass="20831">MFDVSFSELMLIGVIALIVIGPERLPKVARTIGHLVGRAQRYVSDVKSDIQREMDLEELNSLKGQMEEAAKSVKSSMQDASESLREPMDEARKALADASDSIDSLTKAAESDAETASDAHDEHAAAKTAPADVTPDPLGTLAPAHSYETPDEFAPQADAGAPDSGSEPAPSTDSDPDSLPLPGFETGTAAKPSPEKQS</sequence>
<comment type="similarity">
    <text evidence="10">Belongs to the TatB family.</text>
</comment>
<keyword evidence="13" id="KW-1185">Reference proteome</keyword>
<dbReference type="AlphaFoldDB" id="A0A853FD31"/>
<dbReference type="NCBIfam" id="TIGR01410">
    <property type="entry name" value="tatB"/>
    <property type="match status" value="1"/>
</dbReference>
<dbReference type="HAMAP" id="MF_00237">
    <property type="entry name" value="TatB"/>
    <property type="match status" value="1"/>
</dbReference>
<keyword evidence="5 10" id="KW-0812">Transmembrane</keyword>
<evidence type="ECO:0000256" key="4">
    <source>
        <dbReference type="ARBA" id="ARBA00022519"/>
    </source>
</evidence>
<dbReference type="OrthoDB" id="9816005at2"/>
<evidence type="ECO:0000256" key="2">
    <source>
        <dbReference type="ARBA" id="ARBA00022448"/>
    </source>
</evidence>
<dbReference type="Pfam" id="PF02416">
    <property type="entry name" value="TatA_B_E"/>
    <property type="match status" value="1"/>
</dbReference>
<comment type="subunit">
    <text evidence="10">The Tat system comprises two distinct complexes: a TatABC complex, containing multiple copies of TatA, TatB and TatC subunits, and a separate TatA complex, containing only TatA subunits. Substrates initially bind to the TatABC complex, which probably triggers association of the separate TatA complex to form the active translocon.</text>
</comment>
<dbReference type="PRINTS" id="PR01506">
    <property type="entry name" value="TATBPROTEIN"/>
</dbReference>
<name>A0A853FD31_9BURK</name>
<evidence type="ECO:0000256" key="6">
    <source>
        <dbReference type="ARBA" id="ARBA00022927"/>
    </source>
</evidence>
<feature type="compositionally biased region" description="Basic and acidic residues" evidence="11">
    <location>
        <begin position="82"/>
        <end position="95"/>
    </location>
</feature>
<keyword evidence="6 10" id="KW-0653">Protein transport</keyword>
<proteinExistence type="inferred from homology"/>
<comment type="subcellular location">
    <subcellularLocation>
        <location evidence="10">Cell membrane</location>
        <topology evidence="10">Single-pass membrane protein</topology>
    </subcellularLocation>
    <subcellularLocation>
        <location evidence="1">Membrane</location>
        <topology evidence="1">Single-pass membrane protein</topology>
    </subcellularLocation>
</comment>
<evidence type="ECO:0000256" key="5">
    <source>
        <dbReference type="ARBA" id="ARBA00022692"/>
    </source>
</evidence>
<protein>
    <recommendedName>
        <fullName evidence="10">Sec-independent protein translocase protein TatB</fullName>
    </recommendedName>
</protein>
<dbReference type="PANTHER" id="PTHR33162">
    <property type="entry name" value="SEC-INDEPENDENT PROTEIN TRANSLOCASE PROTEIN TATA, CHLOROPLASTIC"/>
    <property type="match status" value="1"/>
</dbReference>
<keyword evidence="3 10" id="KW-1003">Cell membrane</keyword>
<dbReference type="PANTHER" id="PTHR33162:SF1">
    <property type="entry name" value="SEC-INDEPENDENT PROTEIN TRANSLOCASE PROTEIN TATA, CHLOROPLASTIC"/>
    <property type="match status" value="1"/>
</dbReference>
<dbReference type="Gene3D" id="1.20.5.3310">
    <property type="match status" value="1"/>
</dbReference>
<comment type="function">
    <text evidence="10">Part of the twin-arginine translocation (Tat) system that transports large folded proteins containing a characteristic twin-arginine motif in their signal peptide across membranes. Together with TatC, TatB is part of a receptor directly interacting with Tat signal peptides. TatB may form an oligomeric binding site that transiently accommodates folded Tat precursor proteins before their translocation.</text>
</comment>
<keyword evidence="4" id="KW-0997">Cell inner membrane</keyword>
<evidence type="ECO:0000256" key="11">
    <source>
        <dbReference type="SAM" id="MobiDB-lite"/>
    </source>
</evidence>
<evidence type="ECO:0000256" key="8">
    <source>
        <dbReference type="ARBA" id="ARBA00023010"/>
    </source>
</evidence>
<evidence type="ECO:0000256" key="10">
    <source>
        <dbReference type="HAMAP-Rule" id="MF_00237"/>
    </source>
</evidence>
<reference evidence="12 13" key="1">
    <citation type="submission" date="2020-07" db="EMBL/GenBank/DDBJ databases">
        <title>Taxonomic revisions and descriptions of new bacterial species based on genomic comparisons in the high-G+C-content subgroup of the family Alcaligenaceae.</title>
        <authorList>
            <person name="Szabo A."/>
            <person name="Felfoldi T."/>
        </authorList>
    </citation>
    <scope>NUCLEOTIDE SEQUENCE [LARGE SCALE GENOMIC DNA]</scope>
    <source>
        <strain evidence="12 13">DSM 25264</strain>
    </source>
</reference>
<keyword evidence="7 10" id="KW-1133">Transmembrane helix</keyword>
<dbReference type="RefSeq" id="WP_129969932.1">
    <property type="nucleotide sequence ID" value="NZ_JACCEW010000004.1"/>
</dbReference>
<dbReference type="GO" id="GO:0033281">
    <property type="term" value="C:TAT protein transport complex"/>
    <property type="evidence" value="ECO:0007669"/>
    <property type="project" value="UniProtKB-UniRule"/>
</dbReference>